<accession>A0A139IBM9</accession>
<evidence type="ECO:0000259" key="3">
    <source>
        <dbReference type="PROSITE" id="PS50888"/>
    </source>
</evidence>
<dbReference type="InterPro" id="IPR011598">
    <property type="entry name" value="bHLH_dom"/>
</dbReference>
<dbReference type="InterPro" id="IPR052099">
    <property type="entry name" value="Regulatory_TF_Diverse"/>
</dbReference>
<dbReference type="CDD" id="cd11395">
    <property type="entry name" value="bHLHzip_SREBP_like"/>
    <property type="match status" value="1"/>
</dbReference>
<dbReference type="EMBL" id="LFZO01000164">
    <property type="protein sequence ID" value="KXT12124.1"/>
    <property type="molecule type" value="Genomic_DNA"/>
</dbReference>
<dbReference type="Pfam" id="PF00010">
    <property type="entry name" value="HLH"/>
    <property type="match status" value="1"/>
</dbReference>
<gene>
    <name evidence="4" type="ORF">AC579_7507</name>
</gene>
<organism evidence="4 5">
    <name type="scientific">Pseudocercospora musae</name>
    <dbReference type="NCBI Taxonomy" id="113226"/>
    <lineage>
        <taxon>Eukaryota</taxon>
        <taxon>Fungi</taxon>
        <taxon>Dikarya</taxon>
        <taxon>Ascomycota</taxon>
        <taxon>Pezizomycotina</taxon>
        <taxon>Dothideomycetes</taxon>
        <taxon>Dothideomycetidae</taxon>
        <taxon>Mycosphaerellales</taxon>
        <taxon>Mycosphaerellaceae</taxon>
        <taxon>Pseudocercospora</taxon>
    </lineage>
</organism>
<evidence type="ECO:0000313" key="5">
    <source>
        <dbReference type="Proteomes" id="UP000073492"/>
    </source>
</evidence>
<name>A0A139IBM9_9PEZI</name>
<dbReference type="Proteomes" id="UP000073492">
    <property type="component" value="Unassembled WGS sequence"/>
</dbReference>
<dbReference type="STRING" id="113226.A0A139IBM9"/>
<reference evidence="4 5" key="1">
    <citation type="submission" date="2015-07" db="EMBL/GenBank/DDBJ databases">
        <title>Comparative genomics of the Sigatoka disease complex on banana suggests a link between parallel evolutionary changes in Pseudocercospora fijiensis and Pseudocercospora eumusae and increased virulence on the banana host.</title>
        <authorList>
            <person name="Chang T.-C."/>
            <person name="Salvucci A."/>
            <person name="Crous P.W."/>
            <person name="Stergiopoulos I."/>
        </authorList>
    </citation>
    <scope>NUCLEOTIDE SEQUENCE [LARGE SCALE GENOMIC DNA]</scope>
    <source>
        <strain evidence="4 5">CBS 116634</strain>
    </source>
</reference>
<dbReference type="SMART" id="SM00353">
    <property type="entry name" value="HLH"/>
    <property type="match status" value="1"/>
</dbReference>
<dbReference type="SUPFAM" id="SSF47459">
    <property type="entry name" value="HLH, helix-loop-helix DNA-binding domain"/>
    <property type="match status" value="1"/>
</dbReference>
<evidence type="ECO:0000313" key="4">
    <source>
        <dbReference type="EMBL" id="KXT12123.1"/>
    </source>
</evidence>
<dbReference type="Gene3D" id="4.10.280.10">
    <property type="entry name" value="Helix-loop-helix DNA-binding domain"/>
    <property type="match status" value="1"/>
</dbReference>
<dbReference type="GO" id="GO:0046983">
    <property type="term" value="F:protein dimerization activity"/>
    <property type="evidence" value="ECO:0007669"/>
    <property type="project" value="InterPro"/>
</dbReference>
<evidence type="ECO:0000256" key="1">
    <source>
        <dbReference type="SAM" id="Coils"/>
    </source>
</evidence>
<dbReference type="PANTHER" id="PTHR47336:SF2">
    <property type="entry name" value="TRANSCRIPTION FACTOR HMS1-RELATED"/>
    <property type="match status" value="1"/>
</dbReference>
<feature type="domain" description="BHLH" evidence="3">
    <location>
        <begin position="213"/>
        <end position="276"/>
    </location>
</feature>
<dbReference type="PANTHER" id="PTHR47336">
    <property type="entry name" value="TRANSCRIPTION FACTOR HMS1-RELATED"/>
    <property type="match status" value="1"/>
</dbReference>
<keyword evidence="5" id="KW-1185">Reference proteome</keyword>
<feature type="coiled-coil region" evidence="1">
    <location>
        <begin position="273"/>
        <end position="300"/>
    </location>
</feature>
<keyword evidence="1" id="KW-0175">Coiled coil</keyword>
<dbReference type="PROSITE" id="PS50888">
    <property type="entry name" value="BHLH"/>
    <property type="match status" value="1"/>
</dbReference>
<dbReference type="EMBL" id="LFZO01000164">
    <property type="protein sequence ID" value="KXT12123.1"/>
    <property type="molecule type" value="Genomic_DNA"/>
</dbReference>
<dbReference type="InterPro" id="IPR036638">
    <property type="entry name" value="HLH_DNA-bd_sf"/>
</dbReference>
<evidence type="ECO:0000256" key="2">
    <source>
        <dbReference type="SAM" id="MobiDB-lite"/>
    </source>
</evidence>
<sequence length="327" mass="36732">MAELGATHFNQDTLFVSPDNLMIDHDLNSCFQDTRQQETLSNPYGDHPPAQQARSVAFAEQQRPNLSLPVHSLSEWQIPTQASFRANLPPTPIPPFRPLRTLTEDERHAFPCLGGPENCWNISLCPKHRQWPDTPSSSSSSRLSESSQTSAAQGQSRPERPSNSRRRSCPLESQDRDPSRIKIKRNVTDPDEAESSQPPPLHHRSISRSSLSRGRVPHNLVERRYRDNLNHQIEALRLVLPSLKNAVPSDETSFDHPRMPSKAVVISTAATYIKDMENERQRLIAANEALQDQVGSLQKLLRGNESSVVQYINAMRLTGARQLATPP</sequence>
<feature type="region of interest" description="Disordered" evidence="2">
    <location>
        <begin position="130"/>
        <end position="215"/>
    </location>
</feature>
<comment type="caution">
    <text evidence="4">The sequence shown here is derived from an EMBL/GenBank/DDBJ whole genome shotgun (WGS) entry which is preliminary data.</text>
</comment>
<dbReference type="AlphaFoldDB" id="A0A139IBM9"/>
<feature type="compositionally biased region" description="Low complexity" evidence="2">
    <location>
        <begin position="136"/>
        <end position="150"/>
    </location>
</feature>
<protein>
    <recommendedName>
        <fullName evidence="3">BHLH domain-containing protein</fullName>
    </recommendedName>
</protein>
<proteinExistence type="predicted"/>